<organism evidence="1 2">
    <name type="scientific">Magnetospirillum molischianum DSM 120</name>
    <dbReference type="NCBI Taxonomy" id="1150626"/>
    <lineage>
        <taxon>Bacteria</taxon>
        <taxon>Pseudomonadati</taxon>
        <taxon>Pseudomonadota</taxon>
        <taxon>Alphaproteobacteria</taxon>
        <taxon>Rhodospirillales</taxon>
        <taxon>Rhodospirillaceae</taxon>
        <taxon>Magnetospirillum</taxon>
    </lineage>
</organism>
<dbReference type="EMBL" id="CAHP01000012">
    <property type="protein sequence ID" value="CCG40416.1"/>
    <property type="molecule type" value="Genomic_DNA"/>
</dbReference>
<evidence type="ECO:0000313" key="1">
    <source>
        <dbReference type="EMBL" id="CCG40416.1"/>
    </source>
</evidence>
<reference evidence="1 2" key="1">
    <citation type="journal article" date="2012" name="J. Bacteriol.">
        <title>Draft Genome Sequence of the Purple Photosynthetic Bacterium Phaeospirillum molischianum DSM120, a Particularly Versatile Bacterium.</title>
        <authorList>
            <person name="Duquesne K."/>
            <person name="Prima V."/>
            <person name="Ji B."/>
            <person name="Rouy Z."/>
            <person name="Medigue C."/>
            <person name="Talla E."/>
            <person name="Sturgis J.N."/>
        </authorList>
    </citation>
    <scope>NUCLEOTIDE SEQUENCE [LARGE SCALE GENOMIC DNA]</scope>
    <source>
        <strain evidence="2">DSM120</strain>
    </source>
</reference>
<sequence>MRRIHFLELFGRNRYKLKSVTSRGLREFLEKVLNFVKKAVDGYV</sequence>
<accession>H8FPX8</accession>
<evidence type="ECO:0000313" key="2">
    <source>
        <dbReference type="Proteomes" id="UP000004169"/>
    </source>
</evidence>
<proteinExistence type="predicted"/>
<dbReference type="AlphaFoldDB" id="H8FPX8"/>
<name>H8FPX8_MAGML</name>
<dbReference type="RefSeq" id="WP_002726672.1">
    <property type="nucleotide sequence ID" value="NZ_CAHP01000012.1"/>
</dbReference>
<keyword evidence="2" id="KW-1185">Reference proteome</keyword>
<dbReference type="Proteomes" id="UP000004169">
    <property type="component" value="Unassembled WGS sequence"/>
</dbReference>
<comment type="caution">
    <text evidence="1">The sequence shown here is derived from an EMBL/GenBank/DDBJ whole genome shotgun (WGS) entry which is preliminary data.</text>
</comment>
<protein>
    <submittedName>
        <fullName evidence="1">Uncharacterized protein</fullName>
    </submittedName>
</protein>
<gene>
    <name evidence="1" type="ORF">PHAMO_20102</name>
</gene>